<dbReference type="EMBL" id="JAWCUD010000004">
    <property type="protein sequence ID" value="MDU0202348.1"/>
    <property type="molecule type" value="Genomic_DNA"/>
</dbReference>
<evidence type="ECO:0000313" key="2">
    <source>
        <dbReference type="Proteomes" id="UP001260980"/>
    </source>
</evidence>
<dbReference type="Proteomes" id="UP001260980">
    <property type="component" value="Unassembled WGS sequence"/>
</dbReference>
<proteinExistence type="predicted"/>
<dbReference type="RefSeq" id="WP_315952436.1">
    <property type="nucleotide sequence ID" value="NZ_JAWCUD010000004.1"/>
</dbReference>
<gene>
    <name evidence="1" type="ORF">RQP52_14685</name>
</gene>
<keyword evidence="2" id="KW-1185">Reference proteome</keyword>
<reference evidence="1 2" key="1">
    <citation type="submission" date="2023-10" db="EMBL/GenBank/DDBJ databases">
        <title>Paenibacillus strain PFR10 Genome sequencing and assembly.</title>
        <authorList>
            <person name="Kim I."/>
        </authorList>
    </citation>
    <scope>NUCLEOTIDE SEQUENCE [LARGE SCALE GENOMIC DNA]</scope>
    <source>
        <strain evidence="1 2">PFR10</strain>
    </source>
</reference>
<comment type="caution">
    <text evidence="1">The sequence shown here is derived from an EMBL/GenBank/DDBJ whole genome shotgun (WGS) entry which is preliminary data.</text>
</comment>
<accession>A0ABU3RDH8</accession>
<sequence>MSDKKMNRWSTYEPLAAELGGKQIADLVVTGHAHSRFGERVTYEKANLEEVNLFVRKKLEDERIKPSNRNEPTMFIIDDDVEMVAEFELMEENELRAGHSRYKMIVVTFLGRLSDNSEYTDLQS</sequence>
<protein>
    <submittedName>
        <fullName evidence="1">Uncharacterized protein</fullName>
    </submittedName>
</protein>
<name>A0ABU3RDH8_9BACL</name>
<organism evidence="1 2">
    <name type="scientific">Paenibacillus violae</name>
    <dbReference type="NCBI Taxonomy" id="3077234"/>
    <lineage>
        <taxon>Bacteria</taxon>
        <taxon>Bacillati</taxon>
        <taxon>Bacillota</taxon>
        <taxon>Bacilli</taxon>
        <taxon>Bacillales</taxon>
        <taxon>Paenibacillaceae</taxon>
        <taxon>Paenibacillus</taxon>
    </lineage>
</organism>
<evidence type="ECO:0000313" key="1">
    <source>
        <dbReference type="EMBL" id="MDU0202348.1"/>
    </source>
</evidence>